<organism evidence="2 3">
    <name type="scientific">Microtetraspora glauca</name>
    <dbReference type="NCBI Taxonomy" id="1996"/>
    <lineage>
        <taxon>Bacteria</taxon>
        <taxon>Bacillati</taxon>
        <taxon>Actinomycetota</taxon>
        <taxon>Actinomycetes</taxon>
        <taxon>Streptosporangiales</taxon>
        <taxon>Streptosporangiaceae</taxon>
        <taxon>Microtetraspora</taxon>
    </lineage>
</organism>
<evidence type="ECO:0000313" key="3">
    <source>
        <dbReference type="Proteomes" id="UP001551675"/>
    </source>
</evidence>
<reference evidence="2 3" key="1">
    <citation type="submission" date="2024-06" db="EMBL/GenBank/DDBJ databases">
        <title>The Natural Products Discovery Center: Release of the First 8490 Sequenced Strains for Exploring Actinobacteria Biosynthetic Diversity.</title>
        <authorList>
            <person name="Kalkreuter E."/>
            <person name="Kautsar S.A."/>
            <person name="Yang D."/>
            <person name="Bader C.D."/>
            <person name="Teijaro C.N."/>
            <person name="Fluegel L."/>
            <person name="Davis C.M."/>
            <person name="Simpson J.R."/>
            <person name="Lauterbach L."/>
            <person name="Steele A.D."/>
            <person name="Gui C."/>
            <person name="Meng S."/>
            <person name="Li G."/>
            <person name="Viehrig K."/>
            <person name="Ye F."/>
            <person name="Su P."/>
            <person name="Kiefer A.F."/>
            <person name="Nichols A."/>
            <person name="Cepeda A.J."/>
            <person name="Yan W."/>
            <person name="Fan B."/>
            <person name="Jiang Y."/>
            <person name="Adhikari A."/>
            <person name="Zheng C.-J."/>
            <person name="Schuster L."/>
            <person name="Cowan T.M."/>
            <person name="Smanski M.J."/>
            <person name="Chevrette M.G."/>
            <person name="De Carvalho L.P.S."/>
            <person name="Shen B."/>
        </authorList>
    </citation>
    <scope>NUCLEOTIDE SEQUENCE [LARGE SCALE GENOMIC DNA]</scope>
    <source>
        <strain evidence="2 3">NPDC050100</strain>
    </source>
</reference>
<keyword evidence="1" id="KW-1133">Transmembrane helix</keyword>
<dbReference type="EMBL" id="JBFALK010000006">
    <property type="protein sequence ID" value="MEV0969841.1"/>
    <property type="molecule type" value="Genomic_DNA"/>
</dbReference>
<keyword evidence="1" id="KW-0812">Transmembrane</keyword>
<keyword evidence="1" id="KW-0472">Membrane</keyword>
<name>A0ABV3GEH6_MICGL</name>
<feature type="transmembrane region" description="Helical" evidence="1">
    <location>
        <begin position="55"/>
        <end position="75"/>
    </location>
</feature>
<evidence type="ECO:0000256" key="1">
    <source>
        <dbReference type="SAM" id="Phobius"/>
    </source>
</evidence>
<proteinExistence type="predicted"/>
<dbReference type="RefSeq" id="WP_358132848.1">
    <property type="nucleotide sequence ID" value="NZ_JBFALK010000006.1"/>
</dbReference>
<feature type="transmembrane region" description="Helical" evidence="1">
    <location>
        <begin position="81"/>
        <end position="101"/>
    </location>
</feature>
<evidence type="ECO:0008006" key="4">
    <source>
        <dbReference type="Google" id="ProtNLM"/>
    </source>
</evidence>
<feature type="transmembrane region" description="Helical" evidence="1">
    <location>
        <begin position="14"/>
        <end position="35"/>
    </location>
</feature>
<sequence length="186" mass="19783">MGRFVDAVLEFPTVLFSFMLVVVIVYWVLVLLGGLGMELSDDFLTSLGLRGVPGAVALSLLLVVAWFVSLVGVVLVEGTPARAAVLVVALLAGWLCAGLVARASRAMFPAAAPPSRADFVGRMCVIRTGRVGTDFGQAEVTADDGSSALVQVRQTGDEDLRAGSSALIFDYDPEGEFFWVMPYDLH</sequence>
<accession>A0ABV3GEH6</accession>
<dbReference type="Proteomes" id="UP001551675">
    <property type="component" value="Unassembled WGS sequence"/>
</dbReference>
<gene>
    <name evidence="2" type="ORF">AB0I59_14480</name>
</gene>
<keyword evidence="3" id="KW-1185">Reference proteome</keyword>
<protein>
    <recommendedName>
        <fullName evidence="4">DUF1449 family protein</fullName>
    </recommendedName>
</protein>
<evidence type="ECO:0000313" key="2">
    <source>
        <dbReference type="EMBL" id="MEV0969841.1"/>
    </source>
</evidence>
<comment type="caution">
    <text evidence="2">The sequence shown here is derived from an EMBL/GenBank/DDBJ whole genome shotgun (WGS) entry which is preliminary data.</text>
</comment>